<evidence type="ECO:0000313" key="6">
    <source>
        <dbReference type="Proteomes" id="UP000236262"/>
    </source>
</evidence>
<gene>
    <name evidence="5" type="ORF">C1637_17750</name>
    <name evidence="4" type="ORF">EG342_14000</name>
</gene>
<evidence type="ECO:0000313" key="4">
    <source>
        <dbReference type="EMBL" id="AZA82921.1"/>
    </source>
</evidence>
<keyword evidence="7" id="KW-1185">Reference proteome</keyword>
<dbReference type="Proteomes" id="UP000236262">
    <property type="component" value="Unassembled WGS sequence"/>
</dbReference>
<proteinExistence type="predicted"/>
<reference evidence="4 7" key="2">
    <citation type="submission" date="2018-11" db="EMBL/GenBank/DDBJ databases">
        <title>Proposal to divide the Flavobacteriaceae and reorganize its genera based on Amino Acid Identity values calculated from whole genome sequences.</title>
        <authorList>
            <person name="Nicholson A.C."/>
            <person name="Gulvik C.A."/>
            <person name="Whitney A.M."/>
            <person name="Humrighouse B.W."/>
            <person name="Bell M."/>
            <person name="Holmes B."/>
            <person name="Steigerwalt A.G."/>
            <person name="Villarma A."/>
            <person name="Sheth M."/>
            <person name="Batra D."/>
            <person name="Pryor J."/>
            <person name="Bernardet J.-F."/>
            <person name="Hugo C."/>
            <person name="Kampfer P."/>
            <person name="Newman J."/>
            <person name="McQuiston J.R."/>
        </authorList>
    </citation>
    <scope>NUCLEOTIDE SEQUENCE [LARGE SCALE GENOMIC DNA]</scope>
    <source>
        <strain evidence="4 7">KC_1864</strain>
    </source>
</reference>
<dbReference type="AlphaFoldDB" id="A0A3G6RHF2"/>
<evidence type="ECO:0000259" key="3">
    <source>
        <dbReference type="Pfam" id="PF18962"/>
    </source>
</evidence>
<dbReference type="OrthoDB" id="1268820at2"/>
<dbReference type="Proteomes" id="UP000279972">
    <property type="component" value="Chromosome"/>
</dbReference>
<dbReference type="Pfam" id="PF18962">
    <property type="entry name" value="Por_Secre_tail"/>
    <property type="match status" value="1"/>
</dbReference>
<evidence type="ECO:0000313" key="5">
    <source>
        <dbReference type="EMBL" id="PNW12411.1"/>
    </source>
</evidence>
<keyword evidence="1 2" id="KW-0732">Signal</keyword>
<feature type="signal peptide" evidence="2">
    <location>
        <begin position="1"/>
        <end position="18"/>
    </location>
</feature>
<sequence length="254" mass="28638">MKKTLFSIAMFATGLVFGQINLIHTFPTTEDAAMYINDTQLVYCTQLDYTSVLKIYNQSYNLLKTVNIPVPAGYNGDMLFIKDESYQISKNIFNTNDKLEFIVYFRAPGTQASKLLIVDEDAAVVKDFPGTYRSEFTKIYHDPTDNTNKLKLFNETTLQTEIYSLPTSTLGSKEITDASKNKLVAFPIPAKTTLKITNPKNSSNKVEVYDTTGKLVLNKSFSNHEEAITLNVESLNSGLYFYKIGELSSKFIKE</sequence>
<name>A0A3G6RHF2_CHRLC</name>
<protein>
    <submittedName>
        <fullName evidence="4">T9SS C-terminal target domain-containing protein</fullName>
    </submittedName>
</protein>
<dbReference type="NCBIfam" id="TIGR04183">
    <property type="entry name" value="Por_Secre_tail"/>
    <property type="match status" value="1"/>
</dbReference>
<feature type="domain" description="Secretion system C-terminal sorting" evidence="3">
    <location>
        <begin position="186"/>
        <end position="251"/>
    </location>
</feature>
<evidence type="ECO:0000256" key="1">
    <source>
        <dbReference type="ARBA" id="ARBA00022729"/>
    </source>
</evidence>
<feature type="chain" id="PRO_5044593718" evidence="2">
    <location>
        <begin position="19"/>
        <end position="254"/>
    </location>
</feature>
<accession>A0A3G6RHF2</accession>
<evidence type="ECO:0000256" key="2">
    <source>
        <dbReference type="SAM" id="SignalP"/>
    </source>
</evidence>
<organism evidence="5 6">
    <name type="scientific">Chryseobacterium lactis</name>
    <dbReference type="NCBI Taxonomy" id="1241981"/>
    <lineage>
        <taxon>Bacteria</taxon>
        <taxon>Pseudomonadati</taxon>
        <taxon>Bacteroidota</taxon>
        <taxon>Flavobacteriia</taxon>
        <taxon>Flavobacteriales</taxon>
        <taxon>Weeksellaceae</taxon>
        <taxon>Chryseobacterium group</taxon>
        <taxon>Chryseobacterium</taxon>
    </lineage>
</organism>
<dbReference type="EMBL" id="CP033924">
    <property type="protein sequence ID" value="AZA82921.1"/>
    <property type="molecule type" value="Genomic_DNA"/>
</dbReference>
<dbReference type="KEGG" id="clac:EG342_14000"/>
<evidence type="ECO:0000313" key="7">
    <source>
        <dbReference type="Proteomes" id="UP000279972"/>
    </source>
</evidence>
<dbReference type="RefSeq" id="WP_103292991.1">
    <property type="nucleotide sequence ID" value="NZ_CP033924.1"/>
</dbReference>
<dbReference type="EMBL" id="PPEH01000007">
    <property type="protein sequence ID" value="PNW12411.1"/>
    <property type="molecule type" value="Genomic_DNA"/>
</dbReference>
<dbReference type="InterPro" id="IPR026444">
    <property type="entry name" value="Secre_tail"/>
</dbReference>
<reference evidence="5 6" key="1">
    <citation type="submission" date="2018-01" db="EMBL/GenBank/DDBJ databases">
        <title>Draft genome sequences of Chryseobacterium lactis NCTC11390, Chryseobacterium oncorhynchi 701B-08, and Chryseobacterium viscerum 687B-08.</title>
        <authorList>
            <person name="Jeong J.-J."/>
            <person name="Lee Y.J."/>
            <person name="Park B."/>
            <person name="Choi I.-G."/>
            <person name="Kim K.D."/>
        </authorList>
    </citation>
    <scope>NUCLEOTIDE SEQUENCE [LARGE SCALE GENOMIC DNA]</scope>
    <source>
        <strain evidence="5 6">NCTC11390</strain>
    </source>
</reference>